<keyword evidence="3" id="KW-1185">Reference proteome</keyword>
<reference evidence="3" key="1">
    <citation type="submission" date="2019-06" db="EMBL/GenBank/DDBJ databases">
        <title>Whole-Genome Sequence of Bradyrhizobium sp. 3 Strain 65S1MB.</title>
        <authorList>
            <person name="Bromfield E.S.P."/>
            <person name="Cloutier S."/>
            <person name="Nguyen H.D.T."/>
        </authorList>
    </citation>
    <scope>NUCLEOTIDE SEQUENCE [LARGE SCALE GENOMIC DNA]</scope>
    <source>
        <strain evidence="3">65S1MB</strain>
    </source>
</reference>
<organism evidence="2 3">
    <name type="scientific">Bradyrhizobium symbiodeficiens</name>
    <dbReference type="NCBI Taxonomy" id="1404367"/>
    <lineage>
        <taxon>Bacteria</taxon>
        <taxon>Pseudomonadati</taxon>
        <taxon>Pseudomonadota</taxon>
        <taxon>Alphaproteobacteria</taxon>
        <taxon>Hyphomicrobiales</taxon>
        <taxon>Nitrobacteraceae</taxon>
        <taxon>Bradyrhizobium</taxon>
    </lineage>
</organism>
<reference evidence="2 3" key="2">
    <citation type="journal article" date="2020" name="Int. J. Syst. Evol. Microbiol.">
        <title>Description and complete genome sequences of Bradyrhizobium symbiodeficiens sp. nov., a non-symbiotic bacterium associated with legumes native to Canada.</title>
        <authorList>
            <person name="Bromfield E.S.P."/>
            <person name="Cloutier S."/>
            <person name="Nguyen H.D.T."/>
        </authorList>
    </citation>
    <scope>NUCLEOTIDE SEQUENCE [LARGE SCALE GENOMIC DNA]</scope>
    <source>
        <strain evidence="2 3">65S1MB</strain>
    </source>
</reference>
<proteinExistence type="predicted"/>
<name>A0ABX5W2Q4_9BRAD</name>
<feature type="domain" description="Gp5/Type VI secretion system Vgr protein OB-fold" evidence="1">
    <location>
        <begin position="22"/>
        <end position="95"/>
    </location>
</feature>
<evidence type="ECO:0000313" key="3">
    <source>
        <dbReference type="Proteomes" id="UP000319298"/>
    </source>
</evidence>
<dbReference type="Pfam" id="PF04717">
    <property type="entry name" value="Phage_base_V"/>
    <property type="match status" value="1"/>
</dbReference>
<dbReference type="SUPFAM" id="SSF69255">
    <property type="entry name" value="gp5 N-terminal domain-like"/>
    <property type="match status" value="1"/>
</dbReference>
<gene>
    <name evidence="2" type="ORF">FJN17_07985</name>
</gene>
<sequence>MMSPNTAETALEAGGAAKGVAIAVVCENRDDSGQGRVRVTYPWHVTPHQSHWARIASPMAGKKRGLYLMPEIGDEVLVAFERGDVRFPYVLGSLWNGKEQAPQTNGDGRNDIRMLQTRSGHKLTFDDGARGVVRLELSDGKKLEFDDQGIKLDDGNGNSLIIQSTGGQMTIKAATKLSISAPTVEINASLSLNATAGGVTKINGTPVMINC</sequence>
<dbReference type="EMBL" id="CP041090">
    <property type="protein sequence ID" value="QDF37509.2"/>
    <property type="molecule type" value="Genomic_DNA"/>
</dbReference>
<dbReference type="InterPro" id="IPR006531">
    <property type="entry name" value="Gp5/Vgr_OB"/>
</dbReference>
<evidence type="ECO:0000313" key="2">
    <source>
        <dbReference type="EMBL" id="QDF37509.2"/>
    </source>
</evidence>
<accession>A0ABX5W2Q4</accession>
<protein>
    <submittedName>
        <fullName evidence="2">Phage baseplate assembly protein V</fullName>
    </submittedName>
</protein>
<dbReference type="RefSeq" id="WP_210243936.1">
    <property type="nucleotide sequence ID" value="NZ_CP041090.2"/>
</dbReference>
<dbReference type="Gene3D" id="2.40.50.230">
    <property type="entry name" value="Gp5 N-terminal domain"/>
    <property type="match status" value="1"/>
</dbReference>
<evidence type="ECO:0000259" key="1">
    <source>
        <dbReference type="Pfam" id="PF04717"/>
    </source>
</evidence>
<dbReference type="InterPro" id="IPR037026">
    <property type="entry name" value="Vgr_OB-fold_dom_sf"/>
</dbReference>
<dbReference type="Proteomes" id="UP000319298">
    <property type="component" value="Chromosome"/>
</dbReference>